<evidence type="ECO:0000313" key="2">
    <source>
        <dbReference type="Proteomes" id="UP000002217"/>
    </source>
</evidence>
<sequence>MAFSFVLSRFIRKSTAANNDISNILSLKEQLTKVGFNPSEVDYMIMINSNGCALIDLDSKSIKTIEDLLKEQLRFSCKCLELARD</sequence>
<dbReference type="RefSeq" id="WP_015759355.1">
    <property type="nucleotide sequence ID" value="NC_013216.1"/>
</dbReference>
<dbReference type="KEGG" id="dae:Dtox_3987"/>
<protein>
    <submittedName>
        <fullName evidence="1">Uncharacterized protein</fullName>
    </submittedName>
</protein>
<name>C8VY51_DESAS</name>
<dbReference type="AlphaFoldDB" id="C8VY51"/>
<reference evidence="1 2" key="1">
    <citation type="journal article" date="2009" name="Stand. Genomic Sci.">
        <title>Complete genome sequence of Desulfotomaculum acetoxidans type strain (5575).</title>
        <authorList>
            <person name="Spring S."/>
            <person name="Lapidus A."/>
            <person name="Schroder M."/>
            <person name="Gleim D."/>
            <person name="Sims D."/>
            <person name="Meincke L."/>
            <person name="Glavina Del Rio T."/>
            <person name="Tice H."/>
            <person name="Copeland A."/>
            <person name="Cheng J.F."/>
            <person name="Lucas S."/>
            <person name="Chen F."/>
            <person name="Nolan M."/>
            <person name="Bruce D."/>
            <person name="Goodwin L."/>
            <person name="Pitluck S."/>
            <person name="Ivanova N."/>
            <person name="Mavromatis K."/>
            <person name="Mikhailova N."/>
            <person name="Pati A."/>
            <person name="Chen A."/>
            <person name="Palaniappan K."/>
            <person name="Land M."/>
            <person name="Hauser L."/>
            <person name="Chang Y.J."/>
            <person name="Jeffries C.D."/>
            <person name="Chain P."/>
            <person name="Saunders E."/>
            <person name="Brettin T."/>
            <person name="Detter J.C."/>
            <person name="Goker M."/>
            <person name="Bristow J."/>
            <person name="Eisen J.A."/>
            <person name="Markowitz V."/>
            <person name="Hugenholtz P."/>
            <person name="Kyrpides N.C."/>
            <person name="Klenk H.P."/>
            <person name="Han C."/>
        </authorList>
    </citation>
    <scope>NUCLEOTIDE SEQUENCE [LARGE SCALE GENOMIC DNA]</scope>
    <source>
        <strain evidence="2">ATCC 49208 / DSM 771 / VKM B-1644</strain>
    </source>
</reference>
<dbReference type="OrthoDB" id="9949561at2"/>
<gene>
    <name evidence="1" type="ordered locus">Dtox_3987</name>
</gene>
<organism evidence="1 2">
    <name type="scientific">Desulfofarcimen acetoxidans (strain ATCC 49208 / DSM 771 / KCTC 5769 / VKM B-1644 / 5575)</name>
    <name type="common">Desulfotomaculum acetoxidans</name>
    <dbReference type="NCBI Taxonomy" id="485916"/>
    <lineage>
        <taxon>Bacteria</taxon>
        <taxon>Bacillati</taxon>
        <taxon>Bacillota</taxon>
        <taxon>Clostridia</taxon>
        <taxon>Eubacteriales</taxon>
        <taxon>Peptococcaceae</taxon>
        <taxon>Desulfofarcimen</taxon>
    </lineage>
</organism>
<accession>C8VY51</accession>
<dbReference type="HOGENOM" id="CLU_2507210_0_0_9"/>
<keyword evidence="2" id="KW-1185">Reference proteome</keyword>
<dbReference type="EMBL" id="CP001720">
    <property type="protein sequence ID" value="ACV64680.1"/>
    <property type="molecule type" value="Genomic_DNA"/>
</dbReference>
<dbReference type="Proteomes" id="UP000002217">
    <property type="component" value="Chromosome"/>
</dbReference>
<evidence type="ECO:0000313" key="1">
    <source>
        <dbReference type="EMBL" id="ACV64680.1"/>
    </source>
</evidence>
<dbReference type="STRING" id="485916.Dtox_3987"/>
<proteinExistence type="predicted"/>